<dbReference type="Gene3D" id="3.90.1150.10">
    <property type="entry name" value="Aspartate Aminotransferase, domain 1"/>
    <property type="match status" value="1"/>
</dbReference>
<dbReference type="InterPro" id="IPR015424">
    <property type="entry name" value="PyrdxlP-dep_Trfase"/>
</dbReference>
<keyword evidence="3 7" id="KW-0032">Aminotransferase</keyword>
<keyword evidence="5 6" id="KW-0663">Pyridoxal phosphate</keyword>
<dbReference type="InterPro" id="IPR005814">
    <property type="entry name" value="Aminotrans_3"/>
</dbReference>
<reference evidence="7" key="1">
    <citation type="submission" date="2021-08" db="EMBL/GenBank/DDBJ databases">
        <authorList>
            <person name="Nwanade C."/>
            <person name="Wang M."/>
            <person name="Masoudi A."/>
            <person name="Yu Z."/>
            <person name="Liu J."/>
        </authorList>
    </citation>
    <scope>NUCLEOTIDE SEQUENCE</scope>
    <source>
        <strain evidence="7">S122</strain>
    </source>
</reference>
<dbReference type="AlphaFoldDB" id="A0A9Q9HJH0"/>
<dbReference type="PROSITE" id="PS00600">
    <property type="entry name" value="AA_TRANSFER_CLASS_3"/>
    <property type="match status" value="1"/>
</dbReference>
<evidence type="ECO:0000256" key="3">
    <source>
        <dbReference type="ARBA" id="ARBA00022576"/>
    </source>
</evidence>
<dbReference type="EMBL" id="CP081070">
    <property type="protein sequence ID" value="UWQ53926.1"/>
    <property type="molecule type" value="Genomic_DNA"/>
</dbReference>
<comment type="cofactor">
    <cofactor evidence="1">
        <name>pyridoxal 5'-phosphate</name>
        <dbReference type="ChEBI" id="CHEBI:597326"/>
    </cofactor>
</comment>
<organism evidence="7 8">
    <name type="scientific">Leisingera caerulea</name>
    <name type="common">Phaeobacter caeruleus</name>
    <dbReference type="NCBI Taxonomy" id="506591"/>
    <lineage>
        <taxon>Bacteria</taxon>
        <taxon>Pseudomonadati</taxon>
        <taxon>Pseudomonadota</taxon>
        <taxon>Alphaproteobacteria</taxon>
        <taxon>Rhodobacterales</taxon>
        <taxon>Roseobacteraceae</taxon>
        <taxon>Leisingera</taxon>
    </lineage>
</organism>
<dbReference type="NCBIfam" id="NF004767">
    <property type="entry name" value="PRK06105.1"/>
    <property type="match status" value="1"/>
</dbReference>
<dbReference type="GO" id="GO:0030170">
    <property type="term" value="F:pyridoxal phosphate binding"/>
    <property type="evidence" value="ECO:0007669"/>
    <property type="project" value="InterPro"/>
</dbReference>
<dbReference type="Proteomes" id="UP001058713">
    <property type="component" value="Chromosome"/>
</dbReference>
<sequence>MTVITNHMPTAELQALDAAHHMHPFTANGELSQKGARIITRADGVHLTDSEGHQILDAMAGLWCVNIGYGRDELAEVAARQMRELPYYNTFFQTTHVPAIALAAKIAELAPGDLNNVFFAGSGSEANDTNIRMVRHYWALKGKPSKSVIISRKNAYHGSSVGSGSLGGMSGMHAQGGMPIPDIHHINQPNWWAEGGDMPPEEFGLQRARELEEAILELGEDRVAAFIAEPVQGAGGVIVPPDSYWPEIQRICDKYEILLIADEVICGFGRTGNWFGSQTLNIRPDIMTIAKGLSSGYAPIGGSIVSDEIASVIAGDEFNHGYTYSGHPVAAAVALENLRILEEENILGHVRDVAAPYLKQKWEALIDHPLVGEAKIVGMMGSIALTPNKETRAAFASDAGTVGYICRERCFANNLVMRHVGDRMIISPPLVITPEQIDVLIERAAKSLDECYAELKAQDLLHSA</sequence>
<dbReference type="NCBIfam" id="NF005682">
    <property type="entry name" value="PRK07480.1"/>
    <property type="match status" value="1"/>
</dbReference>
<dbReference type="PIRSF" id="PIRSF000521">
    <property type="entry name" value="Transaminase_4ab_Lys_Orn"/>
    <property type="match status" value="1"/>
</dbReference>
<dbReference type="InterPro" id="IPR015421">
    <property type="entry name" value="PyrdxlP-dep_Trfase_major"/>
</dbReference>
<dbReference type="FunFam" id="3.40.640.10:FF:000014">
    <property type="entry name" value="Adenosylmethionine-8-amino-7-oxononanoate aminotransferase, probable"/>
    <property type="match status" value="1"/>
</dbReference>
<evidence type="ECO:0000256" key="5">
    <source>
        <dbReference type="ARBA" id="ARBA00022898"/>
    </source>
</evidence>
<dbReference type="SUPFAM" id="SSF53383">
    <property type="entry name" value="PLP-dependent transferases"/>
    <property type="match status" value="1"/>
</dbReference>
<accession>A0A9Q9HJH0</accession>
<proteinExistence type="inferred from homology"/>
<comment type="similarity">
    <text evidence="2 6">Belongs to the class-III pyridoxal-phosphate-dependent aminotransferase family.</text>
</comment>
<dbReference type="RefSeq" id="WP_027235772.1">
    <property type="nucleotide sequence ID" value="NZ_CBDUNH010000007.1"/>
</dbReference>
<dbReference type="Pfam" id="PF00202">
    <property type="entry name" value="Aminotran_3"/>
    <property type="match status" value="1"/>
</dbReference>
<evidence type="ECO:0000313" key="7">
    <source>
        <dbReference type="EMBL" id="UWQ53926.1"/>
    </source>
</evidence>
<dbReference type="InterPro" id="IPR049704">
    <property type="entry name" value="Aminotrans_3_PPA_site"/>
</dbReference>
<protein>
    <submittedName>
        <fullName evidence="7">Aspartate aminotransferase family protein</fullName>
    </submittedName>
</protein>
<dbReference type="GO" id="GO:0008483">
    <property type="term" value="F:transaminase activity"/>
    <property type="evidence" value="ECO:0007669"/>
    <property type="project" value="UniProtKB-KW"/>
</dbReference>
<name>A0A9Q9HJH0_LEICA</name>
<dbReference type="CDD" id="cd00610">
    <property type="entry name" value="OAT_like"/>
    <property type="match status" value="1"/>
</dbReference>
<dbReference type="InterPro" id="IPR015422">
    <property type="entry name" value="PyrdxlP-dep_Trfase_small"/>
</dbReference>
<dbReference type="KEGG" id="lcae:K3721_18420"/>
<evidence type="ECO:0000256" key="6">
    <source>
        <dbReference type="RuleBase" id="RU003560"/>
    </source>
</evidence>
<keyword evidence="4" id="KW-0808">Transferase</keyword>
<evidence type="ECO:0000256" key="1">
    <source>
        <dbReference type="ARBA" id="ARBA00001933"/>
    </source>
</evidence>
<gene>
    <name evidence="7" type="ORF">K3721_18420</name>
</gene>
<evidence type="ECO:0000313" key="8">
    <source>
        <dbReference type="Proteomes" id="UP001058713"/>
    </source>
</evidence>
<evidence type="ECO:0000256" key="2">
    <source>
        <dbReference type="ARBA" id="ARBA00008954"/>
    </source>
</evidence>
<dbReference type="PANTHER" id="PTHR43094:SF1">
    <property type="entry name" value="AMINOTRANSFERASE CLASS-III"/>
    <property type="match status" value="1"/>
</dbReference>
<dbReference type="Gene3D" id="3.40.640.10">
    <property type="entry name" value="Type I PLP-dependent aspartate aminotransferase-like (Major domain)"/>
    <property type="match status" value="1"/>
</dbReference>
<evidence type="ECO:0000256" key="4">
    <source>
        <dbReference type="ARBA" id="ARBA00022679"/>
    </source>
</evidence>
<dbReference type="PANTHER" id="PTHR43094">
    <property type="entry name" value="AMINOTRANSFERASE"/>
    <property type="match status" value="1"/>
</dbReference>